<dbReference type="Pfam" id="PF01627">
    <property type="entry name" value="Hpt"/>
    <property type="match status" value="1"/>
</dbReference>
<dbReference type="InterPro" id="IPR011006">
    <property type="entry name" value="CheY-like_superfamily"/>
</dbReference>
<evidence type="ECO:0000256" key="3">
    <source>
        <dbReference type="PROSITE-ProRule" id="PRU00169"/>
    </source>
</evidence>
<dbReference type="InterPro" id="IPR008207">
    <property type="entry name" value="Sig_transdc_His_kin_Hpt_dom"/>
</dbReference>
<feature type="domain" description="Response regulatory" evidence="4">
    <location>
        <begin position="132"/>
        <end position="246"/>
    </location>
</feature>
<accession>A0A1Y6BM52</accession>
<evidence type="ECO:0000313" key="6">
    <source>
        <dbReference type="EMBL" id="SMF14479.1"/>
    </source>
</evidence>
<sequence>MADYEIDDHINNLIGEFFSNFEDDLDFLEQEILNLSEGNSDATVRAAYAKVHSIKGSAGALGLGFISTVCHIFEDYLSQIHQGISKSQSDFLLKFIDLLRDFNDVTQSESEPDIDDFKRRLSSLTASNLKQRFLVVQKTKSFTKRYRQILEGKNVELSTVKNGYEALGRVLQERFDVILCDAYLDLISGLELTKILKIVKCHNPYIKVILVTSNDDLTREKAGFPDYLVKKDIDYFSNIRKIFSALTEDIPSAGSAPAESSEMQPSSSPVTQIVPLKRLLCVDDDRLIQSLIKASVKGLNLTSFAQAFTAAEGFEKVQESDPELILLDYILPDKDGPEFMKELRTKMKLDIPVIFLTGKNSEEDRKLLMDLGAMAVIHKPFDPKVLAASLKSHWERYSDSQKQQRSA</sequence>
<feature type="domain" description="Response regulatory" evidence="4">
    <location>
        <begin position="278"/>
        <end position="394"/>
    </location>
</feature>
<keyword evidence="7" id="KW-1185">Reference proteome</keyword>
<keyword evidence="1 3" id="KW-0597">Phosphoprotein</keyword>
<dbReference type="InterPro" id="IPR050595">
    <property type="entry name" value="Bact_response_regulator"/>
</dbReference>
<feature type="modified residue" description="Phosphohistidine" evidence="2">
    <location>
        <position position="52"/>
    </location>
</feature>
<dbReference type="CDD" id="cd00088">
    <property type="entry name" value="HPT"/>
    <property type="match status" value="1"/>
</dbReference>
<evidence type="ECO:0000256" key="1">
    <source>
        <dbReference type="ARBA" id="ARBA00022553"/>
    </source>
</evidence>
<evidence type="ECO:0000256" key="2">
    <source>
        <dbReference type="PROSITE-ProRule" id="PRU00110"/>
    </source>
</evidence>
<feature type="domain" description="HPt" evidence="5">
    <location>
        <begin position="6"/>
        <end position="113"/>
    </location>
</feature>
<dbReference type="Proteomes" id="UP000192907">
    <property type="component" value="Unassembled WGS sequence"/>
</dbReference>
<dbReference type="Pfam" id="PF00072">
    <property type="entry name" value="Response_reg"/>
    <property type="match status" value="2"/>
</dbReference>
<dbReference type="PANTHER" id="PTHR44591">
    <property type="entry name" value="STRESS RESPONSE REGULATOR PROTEIN 1"/>
    <property type="match status" value="1"/>
</dbReference>
<dbReference type="AlphaFoldDB" id="A0A1Y6BM52"/>
<protein>
    <submittedName>
        <fullName evidence="6">Hpt domain-containing protein</fullName>
    </submittedName>
</protein>
<dbReference type="PROSITE" id="PS50110">
    <property type="entry name" value="RESPONSE_REGULATORY"/>
    <property type="match status" value="2"/>
</dbReference>
<dbReference type="SUPFAM" id="SSF47226">
    <property type="entry name" value="Histidine-containing phosphotransfer domain, HPT domain"/>
    <property type="match status" value="1"/>
</dbReference>
<organism evidence="6 7">
    <name type="scientific">Pseudobacteriovorax antillogorgiicola</name>
    <dbReference type="NCBI Taxonomy" id="1513793"/>
    <lineage>
        <taxon>Bacteria</taxon>
        <taxon>Pseudomonadati</taxon>
        <taxon>Bdellovibrionota</taxon>
        <taxon>Oligoflexia</taxon>
        <taxon>Oligoflexales</taxon>
        <taxon>Pseudobacteriovoracaceae</taxon>
        <taxon>Pseudobacteriovorax</taxon>
    </lineage>
</organism>
<dbReference type="GO" id="GO:0000160">
    <property type="term" value="P:phosphorelay signal transduction system"/>
    <property type="evidence" value="ECO:0007669"/>
    <property type="project" value="InterPro"/>
</dbReference>
<dbReference type="CDD" id="cd00156">
    <property type="entry name" value="REC"/>
    <property type="match status" value="1"/>
</dbReference>
<dbReference type="InterPro" id="IPR036641">
    <property type="entry name" value="HPT_dom_sf"/>
</dbReference>
<dbReference type="Gene3D" id="3.40.50.2300">
    <property type="match status" value="2"/>
</dbReference>
<dbReference type="EMBL" id="FWZT01000005">
    <property type="protein sequence ID" value="SMF14479.1"/>
    <property type="molecule type" value="Genomic_DNA"/>
</dbReference>
<proteinExistence type="predicted"/>
<dbReference type="OrthoDB" id="9800897at2"/>
<dbReference type="Gene3D" id="1.20.120.160">
    <property type="entry name" value="HPT domain"/>
    <property type="match status" value="1"/>
</dbReference>
<dbReference type="PANTHER" id="PTHR44591:SF3">
    <property type="entry name" value="RESPONSE REGULATORY DOMAIN-CONTAINING PROTEIN"/>
    <property type="match status" value="1"/>
</dbReference>
<dbReference type="RefSeq" id="WP_132317105.1">
    <property type="nucleotide sequence ID" value="NZ_FWZT01000005.1"/>
</dbReference>
<feature type="modified residue" description="4-aspartylphosphate" evidence="3">
    <location>
        <position position="328"/>
    </location>
</feature>
<evidence type="ECO:0000259" key="4">
    <source>
        <dbReference type="PROSITE" id="PS50110"/>
    </source>
</evidence>
<evidence type="ECO:0000259" key="5">
    <source>
        <dbReference type="PROSITE" id="PS50894"/>
    </source>
</evidence>
<dbReference type="GO" id="GO:0004672">
    <property type="term" value="F:protein kinase activity"/>
    <property type="evidence" value="ECO:0007669"/>
    <property type="project" value="UniProtKB-ARBA"/>
</dbReference>
<dbReference type="SUPFAM" id="SSF52172">
    <property type="entry name" value="CheY-like"/>
    <property type="match status" value="2"/>
</dbReference>
<reference evidence="7" key="1">
    <citation type="submission" date="2017-04" db="EMBL/GenBank/DDBJ databases">
        <authorList>
            <person name="Varghese N."/>
            <person name="Submissions S."/>
        </authorList>
    </citation>
    <scope>NUCLEOTIDE SEQUENCE [LARGE SCALE GENOMIC DNA]</scope>
    <source>
        <strain evidence="7">RKEM611</strain>
    </source>
</reference>
<evidence type="ECO:0000313" key="7">
    <source>
        <dbReference type="Proteomes" id="UP000192907"/>
    </source>
</evidence>
<dbReference type="STRING" id="1513793.SAMN06296036_105303"/>
<dbReference type="SMART" id="SM00448">
    <property type="entry name" value="REC"/>
    <property type="match status" value="2"/>
</dbReference>
<dbReference type="InterPro" id="IPR001789">
    <property type="entry name" value="Sig_transdc_resp-reg_receiver"/>
</dbReference>
<feature type="modified residue" description="4-aspartylphosphate" evidence="3">
    <location>
        <position position="181"/>
    </location>
</feature>
<name>A0A1Y6BM52_9BACT</name>
<gene>
    <name evidence="6" type="ORF">SAMN06296036_105303</name>
</gene>
<dbReference type="PROSITE" id="PS50894">
    <property type="entry name" value="HPT"/>
    <property type="match status" value="1"/>
</dbReference>